<evidence type="ECO:0000259" key="2">
    <source>
        <dbReference type="Pfam" id="PF00078"/>
    </source>
</evidence>
<dbReference type="InterPro" id="IPR000477">
    <property type="entry name" value="RT_dom"/>
</dbReference>
<dbReference type="OrthoDB" id="775972at2759"/>
<dbReference type="Gene3D" id="3.30.70.270">
    <property type="match status" value="2"/>
</dbReference>
<dbReference type="PANTHER" id="PTHR37984:SF5">
    <property type="entry name" value="PROTEIN NYNRIN-LIKE"/>
    <property type="match status" value="1"/>
</dbReference>
<protein>
    <submittedName>
        <fullName evidence="4">RETRotransposon-like family member</fullName>
    </submittedName>
</protein>
<name>X6NMJ9_RETFI</name>
<feature type="domain" description="Reverse transcriptase" evidence="2">
    <location>
        <begin position="80"/>
        <end position="176"/>
    </location>
</feature>
<evidence type="ECO:0000313" key="5">
    <source>
        <dbReference type="Proteomes" id="UP000023152"/>
    </source>
</evidence>
<dbReference type="AlphaFoldDB" id="X6NMJ9"/>
<dbReference type="Proteomes" id="UP000023152">
    <property type="component" value="Unassembled WGS sequence"/>
</dbReference>
<dbReference type="Pfam" id="PF00078">
    <property type="entry name" value="RVT_1"/>
    <property type="match status" value="1"/>
</dbReference>
<dbReference type="Pfam" id="PF17919">
    <property type="entry name" value="RT_RNaseH_2"/>
    <property type="match status" value="1"/>
</dbReference>
<gene>
    <name evidence="4" type="ORF">RFI_09890</name>
</gene>
<evidence type="ECO:0000259" key="3">
    <source>
        <dbReference type="Pfam" id="PF17919"/>
    </source>
</evidence>
<dbReference type="FunFam" id="3.30.70.270:FF:000020">
    <property type="entry name" value="Transposon Tf2-6 polyprotein-like Protein"/>
    <property type="match status" value="1"/>
</dbReference>
<dbReference type="EMBL" id="ASPP01007377">
    <property type="protein sequence ID" value="ETO27241.1"/>
    <property type="molecule type" value="Genomic_DNA"/>
</dbReference>
<proteinExistence type="predicted"/>
<keyword evidence="1" id="KW-0511">Multifunctional enzyme</keyword>
<sequence length="375" mass="43821">MVATNQFDIGQIPDVEMKLELKVGTKPIKIKQYPLNYLHQEEVKRQVVELEQVVLFGRTHLNLQHQYHCWNQSVSFQNWIYLHVHIREKDIYKTAFITPTGLYEWNRMCFGFTNAPATLQRIIASIFRDMDDIDVYIDDLLIATDSETTHVEVLNEVLHRFSKYNLRLAMDKCESYKIKSYSLDNKFHLMALLRILKQLERLLGLVQWIAKFIPNIAALTVELTKLRRKNAKWSWTDVHDKAFEKLKEAVANTQLLRHPRQNEPFIVQCDASNEAICAALLQNHDGVIVPIEFISKQFDSSLFSLSGKQINSRLSRWALQLTEFSFEARYFPGTENIIADFLSRHPTSLTRVEKLAVITRSQHHKKESINVFLFS</sequence>
<dbReference type="InterPro" id="IPR050951">
    <property type="entry name" value="Retrovirus_Pol_polyprotein"/>
</dbReference>
<organism evidence="4 5">
    <name type="scientific">Reticulomyxa filosa</name>
    <dbReference type="NCBI Taxonomy" id="46433"/>
    <lineage>
        <taxon>Eukaryota</taxon>
        <taxon>Sar</taxon>
        <taxon>Rhizaria</taxon>
        <taxon>Retaria</taxon>
        <taxon>Foraminifera</taxon>
        <taxon>Monothalamids</taxon>
        <taxon>Reticulomyxidae</taxon>
        <taxon>Reticulomyxa</taxon>
    </lineage>
</organism>
<keyword evidence="5" id="KW-1185">Reference proteome</keyword>
<comment type="caution">
    <text evidence="4">The sequence shown here is derived from an EMBL/GenBank/DDBJ whole genome shotgun (WGS) entry which is preliminary data.</text>
</comment>
<dbReference type="SUPFAM" id="SSF56672">
    <property type="entry name" value="DNA/RNA polymerases"/>
    <property type="match status" value="1"/>
</dbReference>
<dbReference type="InterPro" id="IPR041577">
    <property type="entry name" value="RT_RNaseH_2"/>
</dbReference>
<dbReference type="PANTHER" id="PTHR37984">
    <property type="entry name" value="PROTEIN CBG26694"/>
    <property type="match status" value="1"/>
</dbReference>
<evidence type="ECO:0000256" key="1">
    <source>
        <dbReference type="ARBA" id="ARBA00023268"/>
    </source>
</evidence>
<dbReference type="GO" id="GO:0003824">
    <property type="term" value="F:catalytic activity"/>
    <property type="evidence" value="ECO:0007669"/>
    <property type="project" value="UniProtKB-KW"/>
</dbReference>
<dbReference type="CDD" id="cd01647">
    <property type="entry name" value="RT_LTR"/>
    <property type="match status" value="1"/>
</dbReference>
<feature type="domain" description="Reverse transcriptase/retrotransposon-derived protein RNase H-like" evidence="3">
    <location>
        <begin position="235"/>
        <end position="300"/>
    </location>
</feature>
<reference evidence="4 5" key="1">
    <citation type="journal article" date="2013" name="Curr. Biol.">
        <title>The Genome of the Foraminiferan Reticulomyxa filosa.</title>
        <authorList>
            <person name="Glockner G."/>
            <person name="Hulsmann N."/>
            <person name="Schleicher M."/>
            <person name="Noegel A.A."/>
            <person name="Eichinger L."/>
            <person name="Gallinger C."/>
            <person name="Pawlowski J."/>
            <person name="Sierra R."/>
            <person name="Euteneuer U."/>
            <person name="Pillet L."/>
            <person name="Moustafa A."/>
            <person name="Platzer M."/>
            <person name="Groth M."/>
            <person name="Szafranski K."/>
            <person name="Schliwa M."/>
        </authorList>
    </citation>
    <scope>NUCLEOTIDE SEQUENCE [LARGE SCALE GENOMIC DNA]</scope>
</reference>
<dbReference type="OMA" id="AMDKCES"/>
<dbReference type="InterPro" id="IPR043128">
    <property type="entry name" value="Rev_trsase/Diguanyl_cyclase"/>
</dbReference>
<accession>X6NMJ9</accession>
<dbReference type="InterPro" id="IPR043502">
    <property type="entry name" value="DNA/RNA_pol_sf"/>
</dbReference>
<evidence type="ECO:0000313" key="4">
    <source>
        <dbReference type="EMBL" id="ETO27241.1"/>
    </source>
</evidence>